<keyword evidence="12" id="KW-0460">Magnesium</keyword>
<evidence type="ECO:0000256" key="2">
    <source>
        <dbReference type="ARBA" id="ARBA00004443"/>
    </source>
</evidence>
<feature type="non-terminal residue" evidence="21">
    <location>
        <position position="1"/>
    </location>
</feature>
<dbReference type="GO" id="GO:0005743">
    <property type="term" value="C:mitochondrial inner membrane"/>
    <property type="evidence" value="ECO:0007669"/>
    <property type="project" value="UniProtKB-SubCell"/>
</dbReference>
<dbReference type="EMBL" id="CAJOBH010241647">
    <property type="protein sequence ID" value="CAF5111429.1"/>
    <property type="molecule type" value="Genomic_DNA"/>
</dbReference>
<evidence type="ECO:0000256" key="15">
    <source>
        <dbReference type="ARBA" id="ARBA00023136"/>
    </source>
</evidence>
<keyword evidence="14" id="KW-0496">Mitochondrion</keyword>
<name>A0A8S3IAG0_9BILA</name>
<dbReference type="PANTHER" id="PTHR13619">
    <property type="entry name" value="PHOSPHATIDATE CYTIDYLYLTRANSFERASE, MITOCHONDRIAL"/>
    <property type="match status" value="1"/>
</dbReference>
<dbReference type="Proteomes" id="UP000676336">
    <property type="component" value="Unassembled WGS sequence"/>
</dbReference>
<proteinExistence type="inferred from homology"/>
<evidence type="ECO:0000256" key="4">
    <source>
        <dbReference type="ARBA" id="ARBA00005189"/>
    </source>
</evidence>
<comment type="cofactor">
    <cofactor evidence="1">
        <name>Mg(2+)</name>
        <dbReference type="ChEBI" id="CHEBI:18420"/>
    </cofactor>
</comment>
<keyword evidence="10" id="KW-0548">Nucleotidyltransferase</keyword>
<keyword evidence="13" id="KW-0443">Lipid metabolism</keyword>
<protein>
    <recommendedName>
        <fullName evidence="7">Phosphatidate cytidylyltransferase, mitochondrial</fullName>
        <ecNumber evidence="6">2.7.7.41</ecNumber>
    </recommendedName>
    <alternativeName>
        <fullName evidence="18">CDP-diacylglycerol synthase</fullName>
    </alternativeName>
    <alternativeName>
        <fullName evidence="19">Mitochondrial translocator assembly and maintenance protein 41 homolog</fullName>
    </alternativeName>
</protein>
<dbReference type="AlphaFoldDB" id="A0A8S3IAG0"/>
<evidence type="ECO:0000256" key="8">
    <source>
        <dbReference type="ARBA" id="ARBA00022516"/>
    </source>
</evidence>
<keyword evidence="11" id="KW-0999">Mitochondrion inner membrane</keyword>
<gene>
    <name evidence="20" type="ORF">BYL167_LOCUS65748</name>
    <name evidence="21" type="ORF">SMN809_LOCUS73466</name>
</gene>
<evidence type="ECO:0000256" key="17">
    <source>
        <dbReference type="ARBA" id="ARBA00023264"/>
    </source>
</evidence>
<evidence type="ECO:0000256" key="7">
    <source>
        <dbReference type="ARBA" id="ARBA00018337"/>
    </source>
</evidence>
<comment type="pathway">
    <text evidence="4">Lipid metabolism.</text>
</comment>
<keyword evidence="9" id="KW-0808">Transferase</keyword>
<evidence type="ECO:0000313" key="20">
    <source>
        <dbReference type="EMBL" id="CAF5111429.1"/>
    </source>
</evidence>
<comment type="pathway">
    <text evidence="3">Phospholipid metabolism; CDP-diacylglycerol biosynthesis; CDP-diacylglycerol from sn-glycerol 3-phosphate: step 3/3.</text>
</comment>
<evidence type="ECO:0000256" key="16">
    <source>
        <dbReference type="ARBA" id="ARBA00023209"/>
    </source>
</evidence>
<evidence type="ECO:0000313" key="22">
    <source>
        <dbReference type="Proteomes" id="UP000676336"/>
    </source>
</evidence>
<evidence type="ECO:0000256" key="19">
    <source>
        <dbReference type="ARBA" id="ARBA00031502"/>
    </source>
</evidence>
<organism evidence="21 22">
    <name type="scientific">Rotaria magnacalcarata</name>
    <dbReference type="NCBI Taxonomy" id="392030"/>
    <lineage>
        <taxon>Eukaryota</taxon>
        <taxon>Metazoa</taxon>
        <taxon>Spiralia</taxon>
        <taxon>Gnathifera</taxon>
        <taxon>Rotifera</taxon>
        <taxon>Eurotatoria</taxon>
        <taxon>Bdelloidea</taxon>
        <taxon>Philodinida</taxon>
        <taxon>Philodinidae</taxon>
        <taxon>Rotaria</taxon>
    </lineage>
</organism>
<dbReference type="Pfam" id="PF09139">
    <property type="entry name" value="Tam41_Mmp37"/>
    <property type="match status" value="1"/>
</dbReference>
<dbReference type="GO" id="GO:0016024">
    <property type="term" value="P:CDP-diacylglycerol biosynthetic process"/>
    <property type="evidence" value="ECO:0007669"/>
    <property type="project" value="TreeGrafter"/>
</dbReference>
<keyword evidence="8" id="KW-0444">Lipid biosynthesis</keyword>
<comment type="similarity">
    <text evidence="5">Belongs to the TAM41 family.</text>
</comment>
<dbReference type="EMBL" id="CAJOBI010327946">
    <property type="protein sequence ID" value="CAF5194503.1"/>
    <property type="molecule type" value="Genomic_DNA"/>
</dbReference>
<evidence type="ECO:0000256" key="18">
    <source>
        <dbReference type="ARBA" id="ARBA00029893"/>
    </source>
</evidence>
<evidence type="ECO:0000256" key="6">
    <source>
        <dbReference type="ARBA" id="ARBA00012487"/>
    </source>
</evidence>
<evidence type="ECO:0000256" key="11">
    <source>
        <dbReference type="ARBA" id="ARBA00022792"/>
    </source>
</evidence>
<evidence type="ECO:0000256" key="3">
    <source>
        <dbReference type="ARBA" id="ARBA00005119"/>
    </source>
</evidence>
<evidence type="ECO:0000256" key="5">
    <source>
        <dbReference type="ARBA" id="ARBA00005458"/>
    </source>
</evidence>
<dbReference type="PANTHER" id="PTHR13619:SF0">
    <property type="entry name" value="PHOSPHATIDATE CYTIDYLYLTRANSFERASE, MITOCHONDRIAL"/>
    <property type="match status" value="1"/>
</dbReference>
<evidence type="ECO:0000256" key="10">
    <source>
        <dbReference type="ARBA" id="ARBA00022695"/>
    </source>
</evidence>
<keyword evidence="15" id="KW-0472">Membrane</keyword>
<evidence type="ECO:0000256" key="9">
    <source>
        <dbReference type="ARBA" id="ARBA00022679"/>
    </source>
</evidence>
<keyword evidence="17" id="KW-1208">Phospholipid metabolism</keyword>
<evidence type="ECO:0000256" key="1">
    <source>
        <dbReference type="ARBA" id="ARBA00001946"/>
    </source>
</evidence>
<dbReference type="EC" id="2.7.7.41" evidence="6"/>
<dbReference type="GO" id="GO:0004605">
    <property type="term" value="F:phosphatidate cytidylyltransferase activity"/>
    <property type="evidence" value="ECO:0007669"/>
    <property type="project" value="UniProtKB-EC"/>
</dbReference>
<evidence type="ECO:0000256" key="13">
    <source>
        <dbReference type="ARBA" id="ARBA00023098"/>
    </source>
</evidence>
<dbReference type="InterPro" id="IPR015222">
    <property type="entry name" value="Tam41"/>
</dbReference>
<accession>A0A8S3IAG0</accession>
<evidence type="ECO:0000256" key="12">
    <source>
        <dbReference type="ARBA" id="ARBA00022842"/>
    </source>
</evidence>
<keyword evidence="16" id="KW-0594">Phospholipid biosynthesis</keyword>
<sequence length="83" mass="9456">MLKPVSVMKIDQSDQDLLYALKTNLNSALHVALLLLPEQFTLKDLFLKITSLSYQGDFRMYIGENKNKISNIVLPQVDAFVEL</sequence>
<reference evidence="21" key="1">
    <citation type="submission" date="2021-02" db="EMBL/GenBank/DDBJ databases">
        <authorList>
            <person name="Nowell W R."/>
        </authorList>
    </citation>
    <scope>NUCLEOTIDE SEQUENCE</scope>
</reference>
<comment type="subcellular location">
    <subcellularLocation>
        <location evidence="2">Mitochondrion inner membrane</location>
        <topology evidence="2">Peripheral membrane protein</topology>
        <orientation evidence="2">Matrix side</orientation>
    </subcellularLocation>
</comment>
<dbReference type="Proteomes" id="UP000681967">
    <property type="component" value="Unassembled WGS sequence"/>
</dbReference>
<dbReference type="GO" id="GO:0032049">
    <property type="term" value="P:cardiolipin biosynthetic process"/>
    <property type="evidence" value="ECO:0007669"/>
    <property type="project" value="InterPro"/>
</dbReference>
<evidence type="ECO:0000256" key="14">
    <source>
        <dbReference type="ARBA" id="ARBA00023128"/>
    </source>
</evidence>
<evidence type="ECO:0000313" key="21">
    <source>
        <dbReference type="EMBL" id="CAF5194503.1"/>
    </source>
</evidence>
<comment type="caution">
    <text evidence="21">The sequence shown here is derived from an EMBL/GenBank/DDBJ whole genome shotgun (WGS) entry which is preliminary data.</text>
</comment>